<dbReference type="RefSeq" id="WP_025080747.1">
    <property type="nucleotide sequence ID" value="NZ_AZGI01000014.1"/>
</dbReference>
<dbReference type="STRING" id="1423754.FC39_GL000391"/>
<protein>
    <submittedName>
        <fullName evidence="1">Uncharacterized protein</fullName>
    </submittedName>
</protein>
<dbReference type="Proteomes" id="UP000051223">
    <property type="component" value="Unassembled WGS sequence"/>
</dbReference>
<dbReference type="AlphaFoldDB" id="A0A0R1YDN8"/>
<gene>
    <name evidence="1" type="ORF">FC39_GL000391</name>
</gene>
<organism evidence="1 2">
    <name type="scientific">Lactobacillus hamsteri DSM 5661 = JCM 6256</name>
    <dbReference type="NCBI Taxonomy" id="1423754"/>
    <lineage>
        <taxon>Bacteria</taxon>
        <taxon>Bacillati</taxon>
        <taxon>Bacillota</taxon>
        <taxon>Bacilli</taxon>
        <taxon>Lactobacillales</taxon>
        <taxon>Lactobacillaceae</taxon>
        <taxon>Lactobacillus</taxon>
    </lineage>
</organism>
<accession>A0A0R1YDN8</accession>
<name>A0A0R1YDN8_9LACO</name>
<sequence>MELLVDLNWEDWHQLKATGKFVLREDDFLRQLYDTENFADRAIISAQLVSSRMLKRLLSPAKKQIFEPGFLQIETRKYEDIEPFMNYNPSDKIVLVKVDVPDDQILAINAEVWDDFDIQVMDCVSKLIDAHNKMNIDQLMESVDDIFNVNIIDLFNIDEDGTTLYFIREVNLERVEFVQYMMNGNFVKIDHPAKWR</sequence>
<keyword evidence="2" id="KW-1185">Reference proteome</keyword>
<proteinExistence type="predicted"/>
<dbReference type="EMBL" id="AZGI01000014">
    <property type="protein sequence ID" value="KRM40576.1"/>
    <property type="molecule type" value="Genomic_DNA"/>
</dbReference>
<evidence type="ECO:0000313" key="2">
    <source>
        <dbReference type="Proteomes" id="UP000051223"/>
    </source>
</evidence>
<reference evidence="1 2" key="1">
    <citation type="journal article" date="2015" name="Genome Announc.">
        <title>Expanding the biotechnology potential of lactobacilli through comparative genomics of 213 strains and associated genera.</title>
        <authorList>
            <person name="Sun Z."/>
            <person name="Harris H.M."/>
            <person name="McCann A."/>
            <person name="Guo C."/>
            <person name="Argimon S."/>
            <person name="Zhang W."/>
            <person name="Yang X."/>
            <person name="Jeffery I.B."/>
            <person name="Cooney J.C."/>
            <person name="Kagawa T.F."/>
            <person name="Liu W."/>
            <person name="Song Y."/>
            <person name="Salvetti E."/>
            <person name="Wrobel A."/>
            <person name="Rasinkangas P."/>
            <person name="Parkhill J."/>
            <person name="Rea M.C."/>
            <person name="O'Sullivan O."/>
            <person name="Ritari J."/>
            <person name="Douillard F.P."/>
            <person name="Paul Ross R."/>
            <person name="Yang R."/>
            <person name="Briner A.E."/>
            <person name="Felis G.E."/>
            <person name="de Vos W.M."/>
            <person name="Barrangou R."/>
            <person name="Klaenhammer T.R."/>
            <person name="Caufield P.W."/>
            <person name="Cui Y."/>
            <person name="Zhang H."/>
            <person name="O'Toole P.W."/>
        </authorList>
    </citation>
    <scope>NUCLEOTIDE SEQUENCE [LARGE SCALE GENOMIC DNA]</scope>
    <source>
        <strain evidence="1 2">DSM 5661</strain>
    </source>
</reference>
<dbReference type="PATRIC" id="fig|1423754.3.peg.405"/>
<evidence type="ECO:0000313" key="1">
    <source>
        <dbReference type="EMBL" id="KRM40576.1"/>
    </source>
</evidence>
<comment type="caution">
    <text evidence="1">The sequence shown here is derived from an EMBL/GenBank/DDBJ whole genome shotgun (WGS) entry which is preliminary data.</text>
</comment>